<dbReference type="InterPro" id="IPR001898">
    <property type="entry name" value="SLC13A/DASS"/>
</dbReference>
<keyword evidence="7" id="KW-1003">Cell membrane</keyword>
<feature type="transmembrane region" description="Helical" evidence="12">
    <location>
        <begin position="484"/>
        <end position="503"/>
    </location>
</feature>
<evidence type="ECO:0000313" key="14">
    <source>
        <dbReference type="Proteomes" id="UP000626109"/>
    </source>
</evidence>
<protein>
    <submittedName>
        <fullName evidence="13">Uncharacterized protein</fullName>
    </submittedName>
</protein>
<comment type="subcellular location">
    <subcellularLocation>
        <location evidence="3">Cell membrane</location>
        <topology evidence="3">Multi-pass membrane protein</topology>
    </subcellularLocation>
    <subcellularLocation>
        <location evidence="2">Plastid</location>
        <location evidence="2">Chloroplast inner membrane</location>
        <topology evidence="2">Multi-pass membrane protein</topology>
    </subcellularLocation>
</comment>
<evidence type="ECO:0000256" key="5">
    <source>
        <dbReference type="ARBA" id="ARBA00007349"/>
    </source>
</evidence>
<evidence type="ECO:0000256" key="12">
    <source>
        <dbReference type="SAM" id="Phobius"/>
    </source>
</evidence>
<comment type="similarity">
    <text evidence="4">Belongs to the riboflavin transporter family.</text>
</comment>
<evidence type="ECO:0000313" key="13">
    <source>
        <dbReference type="EMBL" id="CAE8717154.1"/>
    </source>
</evidence>
<keyword evidence="11 12" id="KW-0472">Membrane</keyword>
<evidence type="ECO:0000256" key="3">
    <source>
        <dbReference type="ARBA" id="ARBA00004651"/>
    </source>
</evidence>
<keyword evidence="9" id="KW-1001">Plastid inner membrane</keyword>
<dbReference type="PANTHER" id="PTHR42826">
    <property type="entry name" value="DICARBOXYLATE TRANSPORTER 2.1, CHLOROPLASTIC"/>
    <property type="match status" value="1"/>
</dbReference>
<comment type="catalytic activity">
    <reaction evidence="1">
        <text>riboflavin(in) = riboflavin(out)</text>
        <dbReference type="Rhea" id="RHEA:35015"/>
        <dbReference type="ChEBI" id="CHEBI:57986"/>
    </reaction>
</comment>
<dbReference type="GO" id="GO:0005886">
    <property type="term" value="C:plasma membrane"/>
    <property type="evidence" value="ECO:0007669"/>
    <property type="project" value="UniProtKB-SubCell"/>
</dbReference>
<gene>
    <name evidence="13" type="ORF">PGLA2088_LOCUS39410</name>
</gene>
<dbReference type="EMBL" id="CAJNNW010033109">
    <property type="protein sequence ID" value="CAE8717154.1"/>
    <property type="molecule type" value="Genomic_DNA"/>
</dbReference>
<feature type="non-terminal residue" evidence="13">
    <location>
        <position position="614"/>
    </location>
</feature>
<evidence type="ECO:0000256" key="6">
    <source>
        <dbReference type="ARBA" id="ARBA00022448"/>
    </source>
</evidence>
<comment type="caution">
    <text evidence="13">The sequence shown here is derived from an EMBL/GenBank/DDBJ whole genome shotgun (WGS) entry which is preliminary data.</text>
</comment>
<evidence type="ECO:0000256" key="9">
    <source>
        <dbReference type="ARBA" id="ARBA00022780"/>
    </source>
</evidence>
<dbReference type="Pfam" id="PF00939">
    <property type="entry name" value="Na_sulph_symp"/>
    <property type="match status" value="1"/>
</dbReference>
<organism evidence="13 14">
    <name type="scientific">Polarella glacialis</name>
    <name type="common">Dinoflagellate</name>
    <dbReference type="NCBI Taxonomy" id="89957"/>
    <lineage>
        <taxon>Eukaryota</taxon>
        <taxon>Sar</taxon>
        <taxon>Alveolata</taxon>
        <taxon>Dinophyceae</taxon>
        <taxon>Suessiales</taxon>
        <taxon>Suessiaceae</taxon>
        <taxon>Polarella</taxon>
    </lineage>
</organism>
<keyword evidence="6" id="KW-0813">Transport</keyword>
<reference evidence="13" key="1">
    <citation type="submission" date="2021-02" db="EMBL/GenBank/DDBJ databases">
        <authorList>
            <person name="Dougan E. K."/>
            <person name="Rhodes N."/>
            <person name="Thang M."/>
            <person name="Chan C."/>
        </authorList>
    </citation>
    <scope>NUCLEOTIDE SEQUENCE</scope>
</reference>
<keyword evidence="10 12" id="KW-1133">Transmembrane helix</keyword>
<dbReference type="Pfam" id="PF06237">
    <property type="entry name" value="SLC52_ribofla_tr"/>
    <property type="match status" value="1"/>
</dbReference>
<feature type="transmembrane region" description="Helical" evidence="12">
    <location>
        <begin position="451"/>
        <end position="472"/>
    </location>
</feature>
<feature type="transmembrane region" description="Helical" evidence="12">
    <location>
        <begin position="147"/>
        <end position="168"/>
    </location>
</feature>
<evidence type="ECO:0000256" key="1">
    <source>
        <dbReference type="ARBA" id="ARBA00000215"/>
    </source>
</evidence>
<keyword evidence="9" id="KW-0934">Plastid</keyword>
<dbReference type="InterPro" id="IPR030676">
    <property type="entry name" value="CitT-rel"/>
</dbReference>
<feature type="non-terminal residue" evidence="13">
    <location>
        <position position="1"/>
    </location>
</feature>
<name>A0A813L7I6_POLGL</name>
<dbReference type="AlphaFoldDB" id="A0A813L7I6"/>
<sequence>YGLNIAEGALAAGMPSSAARAAGVFYPLVDSVAKASGSDPANGTEKKTGAFLIQSSFQATGNSSSLWLYGAAQNLLALRLAAQLGYVVQNPFMAWLKASCVPALVAMALTPLVAYWAIKPEVTKTPEAPKEAERKLKEMGPVSRDEAILAAVIGGMLVLWAGSTAFGIPSVNTAVLGLTVLLFTGVLTWDDCAGEKGAWTTMTWFAILVSMSAMLNKLGIVTWLAASISAKISAAGLSGGRRLSFARIRESELYTARTFPRGQMGGFCSTDPQFKRLEQLEQFLGLLQFQSSISFAAPQPERLHDEDSEVLGPPIPVPQASLLLWCLFGASGWWSSNAISAELPLYVSLLPEAQQVGMLISVATQLGNIFPILYKVLQPHLNIEVRRLIHCMQVLALVSLLATAALWDEQTLGRSLPLLGLTFVTGGVGCMTDVTFWSYAMAFPARCTKAISVGMTLGGLMLNLLSVLQMGGRSAKDPRFSPQTFFLISALLQGVWWLVVCYVEGGLPWAIWSLRVGLWHVVGRPQGLTKPLLSSEPGAAGSGAAGGAADFDSQHAINSLPLTADTSFSAHQAESCDLPAAWELHPWAATGLQMGCFIVYGAVYTLPTLLPFVA</sequence>
<feature type="transmembrane region" description="Helical" evidence="12">
    <location>
        <begin position="94"/>
        <end position="118"/>
    </location>
</feature>
<feature type="transmembrane region" description="Helical" evidence="12">
    <location>
        <begin position="419"/>
        <end position="439"/>
    </location>
</feature>
<dbReference type="GO" id="GO:0032217">
    <property type="term" value="F:riboflavin transmembrane transporter activity"/>
    <property type="evidence" value="ECO:0007669"/>
    <property type="project" value="InterPro"/>
</dbReference>
<evidence type="ECO:0000256" key="2">
    <source>
        <dbReference type="ARBA" id="ARBA00004478"/>
    </source>
</evidence>
<evidence type="ECO:0000256" key="11">
    <source>
        <dbReference type="ARBA" id="ARBA00023136"/>
    </source>
</evidence>
<accession>A0A813L7I6</accession>
<evidence type="ECO:0000256" key="8">
    <source>
        <dbReference type="ARBA" id="ARBA00022692"/>
    </source>
</evidence>
<dbReference type="Proteomes" id="UP000626109">
    <property type="component" value="Unassembled WGS sequence"/>
</dbReference>
<evidence type="ECO:0000256" key="7">
    <source>
        <dbReference type="ARBA" id="ARBA00022475"/>
    </source>
</evidence>
<dbReference type="InterPro" id="IPR009357">
    <property type="entry name" value="Riboflavin_transptr"/>
</dbReference>
<feature type="transmembrane region" description="Helical" evidence="12">
    <location>
        <begin position="66"/>
        <end position="88"/>
    </location>
</feature>
<comment type="similarity">
    <text evidence="5">Belongs to the SLC13A/DASS transporter (TC 2.A.47) family. DIT1 subfamily.</text>
</comment>
<proteinExistence type="inferred from homology"/>
<evidence type="ECO:0000256" key="4">
    <source>
        <dbReference type="ARBA" id="ARBA00006366"/>
    </source>
</evidence>
<keyword evidence="8 12" id="KW-0812">Transmembrane</keyword>
<feature type="transmembrane region" description="Helical" evidence="12">
    <location>
        <begin position="174"/>
        <end position="190"/>
    </location>
</feature>
<dbReference type="GO" id="GO:0009706">
    <property type="term" value="C:chloroplast inner membrane"/>
    <property type="evidence" value="ECO:0007669"/>
    <property type="project" value="UniProtKB-SubCell"/>
</dbReference>
<evidence type="ECO:0000256" key="10">
    <source>
        <dbReference type="ARBA" id="ARBA00022989"/>
    </source>
</evidence>